<dbReference type="PANTHER" id="PTHR30026:SF20">
    <property type="entry name" value="OUTER MEMBRANE PROTEIN TOLC"/>
    <property type="match status" value="1"/>
</dbReference>
<keyword evidence="11" id="KW-1185">Reference proteome</keyword>
<protein>
    <submittedName>
        <fullName evidence="10">TolC family outer membrane protein</fullName>
    </submittedName>
</protein>
<evidence type="ECO:0000313" key="11">
    <source>
        <dbReference type="Proteomes" id="UP000509658"/>
    </source>
</evidence>
<dbReference type="Gene3D" id="1.20.1600.10">
    <property type="entry name" value="Outer membrane efflux proteins (OEP)"/>
    <property type="match status" value="1"/>
</dbReference>
<evidence type="ECO:0000256" key="6">
    <source>
        <dbReference type="ARBA" id="ARBA00023136"/>
    </source>
</evidence>
<feature type="chain" id="PRO_5026932146" evidence="9">
    <location>
        <begin position="23"/>
        <end position="436"/>
    </location>
</feature>
<dbReference type="InterPro" id="IPR010130">
    <property type="entry name" value="T1SS_OMP_TolC"/>
</dbReference>
<evidence type="ECO:0000256" key="9">
    <source>
        <dbReference type="SAM" id="SignalP"/>
    </source>
</evidence>
<evidence type="ECO:0000256" key="5">
    <source>
        <dbReference type="ARBA" id="ARBA00022692"/>
    </source>
</evidence>
<keyword evidence="3" id="KW-0813">Transport</keyword>
<evidence type="ECO:0000256" key="1">
    <source>
        <dbReference type="ARBA" id="ARBA00004442"/>
    </source>
</evidence>
<comment type="similarity">
    <text evidence="2">Belongs to the outer membrane factor (OMF) (TC 1.B.17) family.</text>
</comment>
<evidence type="ECO:0000256" key="3">
    <source>
        <dbReference type="ARBA" id="ARBA00022448"/>
    </source>
</evidence>
<feature type="signal peptide" evidence="9">
    <location>
        <begin position="1"/>
        <end position="22"/>
    </location>
</feature>
<dbReference type="GO" id="GO:0015288">
    <property type="term" value="F:porin activity"/>
    <property type="evidence" value="ECO:0007669"/>
    <property type="project" value="TreeGrafter"/>
</dbReference>
<accession>A0A6N0I0B5</accession>
<dbReference type="GO" id="GO:1990281">
    <property type="term" value="C:efflux pump complex"/>
    <property type="evidence" value="ECO:0007669"/>
    <property type="project" value="TreeGrafter"/>
</dbReference>
<dbReference type="NCBIfam" id="TIGR01844">
    <property type="entry name" value="type_I_sec_TolC"/>
    <property type="match status" value="1"/>
</dbReference>
<dbReference type="SUPFAM" id="SSF56954">
    <property type="entry name" value="Outer membrane efflux proteins (OEP)"/>
    <property type="match status" value="1"/>
</dbReference>
<proteinExistence type="inferred from homology"/>
<comment type="subcellular location">
    <subcellularLocation>
        <location evidence="1">Cell outer membrane</location>
    </subcellularLocation>
</comment>
<reference evidence="10 11" key="1">
    <citation type="submission" date="2020-05" db="EMBL/GenBank/DDBJ databases">
        <title>Horizontal transmission and recombination maintain forever young bacterial symbiont genomes.</title>
        <authorList>
            <person name="Russell S.L."/>
            <person name="Pepper-Tunick E."/>
            <person name="Svedberg J."/>
            <person name="Byrne A."/>
            <person name="Ruelas Castillo J."/>
            <person name="Vollmers C."/>
            <person name="Beinart R.A."/>
            <person name="Corbett-Detig R."/>
        </authorList>
    </citation>
    <scope>NUCLEOTIDE SEQUENCE [LARGE SCALE GENOMIC DNA]</scope>
    <source>
        <strain evidence="10">Santa_Monica_outfall</strain>
    </source>
</reference>
<dbReference type="EMBL" id="CP054491">
    <property type="protein sequence ID" value="QKQ27886.1"/>
    <property type="molecule type" value="Genomic_DNA"/>
</dbReference>
<gene>
    <name evidence="10" type="ORF">HUE57_17575</name>
</gene>
<dbReference type="AlphaFoldDB" id="A0A6N0I0B5"/>
<dbReference type="GO" id="GO:0015562">
    <property type="term" value="F:efflux transmembrane transporter activity"/>
    <property type="evidence" value="ECO:0007669"/>
    <property type="project" value="InterPro"/>
</dbReference>
<organism evidence="10 11">
    <name type="scientific">Candidatus Reidiella endopervernicosa</name>
    <dbReference type="NCBI Taxonomy" id="2738883"/>
    <lineage>
        <taxon>Bacteria</taxon>
        <taxon>Pseudomonadati</taxon>
        <taxon>Pseudomonadota</taxon>
        <taxon>Gammaproteobacteria</taxon>
        <taxon>Candidatus Reidiella</taxon>
    </lineage>
</organism>
<keyword evidence="8" id="KW-0175">Coiled coil</keyword>
<keyword evidence="9" id="KW-0732">Signal</keyword>
<keyword evidence="7" id="KW-0998">Cell outer membrane</keyword>
<evidence type="ECO:0000256" key="2">
    <source>
        <dbReference type="ARBA" id="ARBA00007613"/>
    </source>
</evidence>
<feature type="coiled-coil region" evidence="8">
    <location>
        <begin position="109"/>
        <end position="168"/>
    </location>
</feature>
<dbReference type="KEGG" id="rev:HUE57_17575"/>
<sequence length="436" mass="47419">MMNSFAKKLALTLLFTPLAASAENLMEVYHQAQQSDPTFKAAEATYRAAQEAKPQSQALLLPNISFSVDAGANRVNQYEPSSGEASYGSVGYGLSLSQPIYHSDYNAQLRQADATVLQAEATLAAEQQALLLRVAESYFGVLAAHDALKFARAEKGAIARQLEQAKKRFEVGLIAITDVHEAQAAFDLAVSQEIDAQNGLTNSYEALSEVTGVSTQNLSLLGEQMQLLNPSPEDIEAWAEAALKDNLTLKAVRHGLETAREEVTRQRAGHAPTLDLVGSHSYSKADGGITSESERNTTSLMLQLNVPIYSGGAVNSRTREAEENYTAAKQNVEAQRRSVLRQTRDAYRGVDSSISKVNALKQALVSTGSALEATEAGFEVGTRTIVDVLNAQSEQHRARNNYANARYDYILNTLRLKQAAGRLEPNDLEQINAWLN</sequence>
<dbReference type="InterPro" id="IPR051906">
    <property type="entry name" value="TolC-like"/>
</dbReference>
<dbReference type="PANTHER" id="PTHR30026">
    <property type="entry name" value="OUTER MEMBRANE PROTEIN TOLC"/>
    <property type="match status" value="1"/>
</dbReference>
<evidence type="ECO:0000256" key="4">
    <source>
        <dbReference type="ARBA" id="ARBA00022452"/>
    </source>
</evidence>
<dbReference type="GO" id="GO:0009279">
    <property type="term" value="C:cell outer membrane"/>
    <property type="evidence" value="ECO:0007669"/>
    <property type="project" value="UniProtKB-SubCell"/>
</dbReference>
<name>A0A6N0I0B5_9GAMM</name>
<dbReference type="InterPro" id="IPR003423">
    <property type="entry name" value="OMP_efflux"/>
</dbReference>
<keyword evidence="5" id="KW-0812">Transmembrane</keyword>
<evidence type="ECO:0000313" key="10">
    <source>
        <dbReference type="EMBL" id="QKQ27886.1"/>
    </source>
</evidence>
<evidence type="ECO:0000256" key="7">
    <source>
        <dbReference type="ARBA" id="ARBA00023237"/>
    </source>
</evidence>
<keyword evidence="6" id="KW-0472">Membrane</keyword>
<dbReference type="RefSeq" id="WP_135622439.1">
    <property type="nucleotide sequence ID" value="NZ_CP054491.1"/>
</dbReference>
<keyword evidence="4" id="KW-1134">Transmembrane beta strand</keyword>
<evidence type="ECO:0000256" key="8">
    <source>
        <dbReference type="SAM" id="Coils"/>
    </source>
</evidence>
<dbReference type="Proteomes" id="UP000509658">
    <property type="component" value="Chromosome"/>
</dbReference>
<dbReference type="Pfam" id="PF02321">
    <property type="entry name" value="OEP"/>
    <property type="match status" value="2"/>
</dbReference>